<dbReference type="EMBL" id="CAJVPL010000827">
    <property type="protein sequence ID" value="CAG8532406.1"/>
    <property type="molecule type" value="Genomic_DNA"/>
</dbReference>
<evidence type="ECO:0000313" key="3">
    <source>
        <dbReference type="Proteomes" id="UP000789831"/>
    </source>
</evidence>
<dbReference type="OrthoDB" id="2444059at2759"/>
<keyword evidence="1" id="KW-0472">Membrane</keyword>
<feature type="transmembrane region" description="Helical" evidence="1">
    <location>
        <begin position="25"/>
        <end position="44"/>
    </location>
</feature>
<feature type="transmembrane region" description="Helical" evidence="1">
    <location>
        <begin position="143"/>
        <end position="166"/>
    </location>
</feature>
<evidence type="ECO:0000313" key="2">
    <source>
        <dbReference type="EMBL" id="CAG8532406.1"/>
    </source>
</evidence>
<gene>
    <name evidence="2" type="ORF">AGERDE_LOCUS5776</name>
</gene>
<reference evidence="2" key="1">
    <citation type="submission" date="2021-06" db="EMBL/GenBank/DDBJ databases">
        <authorList>
            <person name="Kallberg Y."/>
            <person name="Tangrot J."/>
            <person name="Rosling A."/>
        </authorList>
    </citation>
    <scope>NUCLEOTIDE SEQUENCE</scope>
    <source>
        <strain evidence="2">MT106</strain>
    </source>
</reference>
<dbReference type="AlphaFoldDB" id="A0A9N9AL99"/>
<evidence type="ECO:0000256" key="1">
    <source>
        <dbReference type="SAM" id="Phobius"/>
    </source>
</evidence>
<name>A0A9N9AL99_9GLOM</name>
<comment type="caution">
    <text evidence="2">The sequence shown here is derived from an EMBL/GenBank/DDBJ whole genome shotgun (WGS) entry which is preliminary data.</text>
</comment>
<organism evidence="2 3">
    <name type="scientific">Ambispora gerdemannii</name>
    <dbReference type="NCBI Taxonomy" id="144530"/>
    <lineage>
        <taxon>Eukaryota</taxon>
        <taxon>Fungi</taxon>
        <taxon>Fungi incertae sedis</taxon>
        <taxon>Mucoromycota</taxon>
        <taxon>Glomeromycotina</taxon>
        <taxon>Glomeromycetes</taxon>
        <taxon>Archaeosporales</taxon>
        <taxon>Ambisporaceae</taxon>
        <taxon>Ambispora</taxon>
    </lineage>
</organism>
<proteinExistence type="predicted"/>
<feature type="transmembrane region" description="Helical" evidence="1">
    <location>
        <begin position="186"/>
        <end position="211"/>
    </location>
</feature>
<protein>
    <submittedName>
        <fullName evidence="2">2465_t:CDS:1</fullName>
    </submittedName>
</protein>
<keyword evidence="1" id="KW-0812">Transmembrane</keyword>
<dbReference type="Gene3D" id="1.20.1070.10">
    <property type="entry name" value="Rhodopsin 7-helix transmembrane proteins"/>
    <property type="match status" value="1"/>
</dbReference>
<keyword evidence="1" id="KW-1133">Transmembrane helix</keyword>
<feature type="transmembrane region" description="Helical" evidence="1">
    <location>
        <begin position="56"/>
        <end position="74"/>
    </location>
</feature>
<accession>A0A9N9AL99</accession>
<feature type="transmembrane region" description="Helical" evidence="1">
    <location>
        <begin position="103"/>
        <end position="122"/>
    </location>
</feature>
<sequence>MYGDQLREHASESSLCIIVQKITQFFFFPLELFSTTLTFYLWYALARNDFTIEQKYCRWVSIAIWGFNAIYQVVRLGFSSKLDDWGVEADRLHCKATSLMQNWLSFLITTSIMTFFAVIFTPKHSRRFARTQNRGTAVKLGEAVRLLVCSLVFVALLLASSVPRIVKRANSIPDSEKLTIAEYTGSIVGIALFLVFGTRHSAALLLPCFYYEPTESYLIKNTVKLQNIRRKENDNSHNRHHSTSNFERTISLKKPLRSIIRKGSKQYLNNKKISKTLILENNFSSNITTPNPSPRSFLSETTTMTQMSELSFADEWYVSRSDDTVIKVDYGGEV</sequence>
<keyword evidence="3" id="KW-1185">Reference proteome</keyword>
<dbReference type="Proteomes" id="UP000789831">
    <property type="component" value="Unassembled WGS sequence"/>
</dbReference>